<proteinExistence type="predicted"/>
<protein>
    <submittedName>
        <fullName evidence="1">Uncharacterized protein</fullName>
    </submittedName>
</protein>
<dbReference type="EMBL" id="JARGEI010000002">
    <property type="protein sequence ID" value="KAJ8735479.1"/>
    <property type="molecule type" value="Genomic_DNA"/>
</dbReference>
<gene>
    <name evidence="1" type="ORF">PYW07_007099</name>
</gene>
<organism evidence="1 2">
    <name type="scientific">Mythimna separata</name>
    <name type="common">Oriental armyworm</name>
    <name type="synonym">Pseudaletia separata</name>
    <dbReference type="NCBI Taxonomy" id="271217"/>
    <lineage>
        <taxon>Eukaryota</taxon>
        <taxon>Metazoa</taxon>
        <taxon>Ecdysozoa</taxon>
        <taxon>Arthropoda</taxon>
        <taxon>Hexapoda</taxon>
        <taxon>Insecta</taxon>
        <taxon>Pterygota</taxon>
        <taxon>Neoptera</taxon>
        <taxon>Endopterygota</taxon>
        <taxon>Lepidoptera</taxon>
        <taxon>Glossata</taxon>
        <taxon>Ditrysia</taxon>
        <taxon>Noctuoidea</taxon>
        <taxon>Noctuidae</taxon>
        <taxon>Noctuinae</taxon>
        <taxon>Hadenini</taxon>
        <taxon>Mythimna</taxon>
    </lineage>
</organism>
<reference evidence="1" key="1">
    <citation type="submission" date="2023-03" db="EMBL/GenBank/DDBJ databases">
        <title>Chromosome-level genomes of two armyworms, Mythimna separata and Mythimna loreyi, provide insights into the biosynthesis and reception of sex pheromones.</title>
        <authorList>
            <person name="Zhao H."/>
        </authorList>
    </citation>
    <scope>NUCLEOTIDE SEQUENCE</scope>
    <source>
        <strain evidence="1">BeijingLab</strain>
        <tissue evidence="1">Pupa</tissue>
    </source>
</reference>
<name>A0AAD7Z2T9_MYTSE</name>
<dbReference type="Proteomes" id="UP001231518">
    <property type="component" value="Chromosome 2"/>
</dbReference>
<comment type="caution">
    <text evidence="1">The sequence shown here is derived from an EMBL/GenBank/DDBJ whole genome shotgun (WGS) entry which is preliminary data.</text>
</comment>
<sequence>MDPIYPLHPKQHAYQKRKFSETALLELTDRIESALEDKQIALLIYAILDIEAFDNVTIDALSKGLTKQHVRTHTNSKELQNN</sequence>
<dbReference type="AlphaFoldDB" id="A0AAD7Z2T9"/>
<keyword evidence="2" id="KW-1185">Reference proteome</keyword>
<evidence type="ECO:0000313" key="1">
    <source>
        <dbReference type="EMBL" id="KAJ8735479.1"/>
    </source>
</evidence>
<evidence type="ECO:0000313" key="2">
    <source>
        <dbReference type="Proteomes" id="UP001231518"/>
    </source>
</evidence>
<accession>A0AAD7Z2T9</accession>